<feature type="coiled-coil region" evidence="1">
    <location>
        <begin position="85"/>
        <end position="129"/>
    </location>
</feature>
<dbReference type="Proteomes" id="UP001460270">
    <property type="component" value="Unassembled WGS sequence"/>
</dbReference>
<organism evidence="3 4">
    <name type="scientific">Mugilogobius chulae</name>
    <name type="common">yellowstripe goby</name>
    <dbReference type="NCBI Taxonomy" id="88201"/>
    <lineage>
        <taxon>Eukaryota</taxon>
        <taxon>Metazoa</taxon>
        <taxon>Chordata</taxon>
        <taxon>Craniata</taxon>
        <taxon>Vertebrata</taxon>
        <taxon>Euteleostomi</taxon>
        <taxon>Actinopterygii</taxon>
        <taxon>Neopterygii</taxon>
        <taxon>Teleostei</taxon>
        <taxon>Neoteleostei</taxon>
        <taxon>Acanthomorphata</taxon>
        <taxon>Gobiaria</taxon>
        <taxon>Gobiiformes</taxon>
        <taxon>Gobioidei</taxon>
        <taxon>Gobiidae</taxon>
        <taxon>Gobionellinae</taxon>
        <taxon>Mugilogobius</taxon>
    </lineage>
</organism>
<dbReference type="AlphaFoldDB" id="A0AAW0Q9K4"/>
<proteinExistence type="predicted"/>
<accession>A0AAW0Q9K4</accession>
<keyword evidence="1" id="KW-0175">Coiled coil</keyword>
<feature type="coiled-coil region" evidence="1">
    <location>
        <begin position="161"/>
        <end position="213"/>
    </location>
</feature>
<dbReference type="EMBL" id="JBBPFD010000001">
    <property type="protein sequence ID" value="KAK7944545.1"/>
    <property type="molecule type" value="Genomic_DNA"/>
</dbReference>
<evidence type="ECO:0000256" key="2">
    <source>
        <dbReference type="SAM" id="MobiDB-lite"/>
    </source>
</evidence>
<feature type="compositionally biased region" description="Polar residues" evidence="2">
    <location>
        <begin position="28"/>
        <end position="44"/>
    </location>
</feature>
<keyword evidence="4" id="KW-1185">Reference proteome</keyword>
<gene>
    <name evidence="3" type="ORF">WMY93_000273</name>
</gene>
<evidence type="ECO:0000313" key="4">
    <source>
        <dbReference type="Proteomes" id="UP001460270"/>
    </source>
</evidence>
<comment type="caution">
    <text evidence="3">The sequence shown here is derived from an EMBL/GenBank/DDBJ whole genome shotgun (WGS) entry which is preliminary data.</text>
</comment>
<name>A0AAW0Q9K4_9GOBI</name>
<evidence type="ECO:0000256" key="1">
    <source>
        <dbReference type="SAM" id="Coils"/>
    </source>
</evidence>
<feature type="region of interest" description="Disordered" evidence="2">
    <location>
        <begin position="27"/>
        <end position="48"/>
    </location>
</feature>
<evidence type="ECO:0000313" key="3">
    <source>
        <dbReference type="EMBL" id="KAK7944545.1"/>
    </source>
</evidence>
<protein>
    <submittedName>
        <fullName evidence="3">Uncharacterized protein</fullName>
    </submittedName>
</protein>
<reference evidence="4" key="1">
    <citation type="submission" date="2024-04" db="EMBL/GenBank/DDBJ databases">
        <title>Salinicola lusitanus LLJ914,a marine bacterium isolated from the Okinawa Trough.</title>
        <authorList>
            <person name="Li J."/>
        </authorList>
    </citation>
    <scope>NUCLEOTIDE SEQUENCE [LARGE SCALE GENOMIC DNA]</scope>
</reference>
<sequence length="244" mass="28615">MPNLGVKGDQSIRRRVTTTTTTLDDVTHQLSDPDVNSLSQTNPTDPHRRTVVRQITVQMDPKEKVALKKTIRELRSGMWHLRKDLEKKELKIADLTFKLEEKDELLANKAAIEKENRQLKAQLAQREACYATIAQEKAHSAKVEQQLETFKTKFLKVKDWYNDERNRNQQQQRDMKELEKTHKDELTKINRNMSSLKEEMTTLEKKNKSLQQNGVDVIDLKQKLAERDKQLKEEISKPMIWNVI</sequence>